<dbReference type="EMBL" id="DXEQ01000188">
    <property type="protein sequence ID" value="HIX72639.1"/>
    <property type="molecule type" value="Genomic_DNA"/>
</dbReference>
<gene>
    <name evidence="2" type="ORF">H9849_06415</name>
</gene>
<sequence length="113" mass="12192">MRTNEERAAAVRQRVTQIKQQKRRQRQRITALMATAACLAIIVGVSFAMPALSEKLAGGYSTGYQAAAGIFGSSAAAGYIAVGVLAFALGVAVTILCFRFRNLQEQDEEDQHD</sequence>
<feature type="transmembrane region" description="Helical" evidence="1">
    <location>
        <begin position="29"/>
        <end position="49"/>
    </location>
</feature>
<name>A0A9D1X473_9FIRM</name>
<protein>
    <submittedName>
        <fullName evidence="2">DUF4179 domain-containing protein</fullName>
    </submittedName>
</protein>
<keyword evidence="1" id="KW-0472">Membrane</keyword>
<comment type="caution">
    <text evidence="2">The sequence shown here is derived from an EMBL/GenBank/DDBJ whole genome shotgun (WGS) entry which is preliminary data.</text>
</comment>
<evidence type="ECO:0000313" key="2">
    <source>
        <dbReference type="EMBL" id="HIX72639.1"/>
    </source>
</evidence>
<accession>A0A9D1X473</accession>
<keyword evidence="1" id="KW-0812">Transmembrane</keyword>
<feature type="transmembrane region" description="Helical" evidence="1">
    <location>
        <begin position="69"/>
        <end position="98"/>
    </location>
</feature>
<dbReference type="Proteomes" id="UP000886805">
    <property type="component" value="Unassembled WGS sequence"/>
</dbReference>
<proteinExistence type="predicted"/>
<keyword evidence="1" id="KW-1133">Transmembrane helix</keyword>
<reference evidence="2" key="1">
    <citation type="journal article" date="2021" name="PeerJ">
        <title>Extensive microbial diversity within the chicken gut microbiome revealed by metagenomics and culture.</title>
        <authorList>
            <person name="Gilroy R."/>
            <person name="Ravi A."/>
            <person name="Getino M."/>
            <person name="Pursley I."/>
            <person name="Horton D.L."/>
            <person name="Alikhan N.F."/>
            <person name="Baker D."/>
            <person name="Gharbi K."/>
            <person name="Hall N."/>
            <person name="Watson M."/>
            <person name="Adriaenssens E.M."/>
            <person name="Foster-Nyarko E."/>
            <person name="Jarju S."/>
            <person name="Secka A."/>
            <person name="Antonio M."/>
            <person name="Oren A."/>
            <person name="Chaudhuri R.R."/>
            <person name="La Ragione R."/>
            <person name="Hildebrand F."/>
            <person name="Pallen M.J."/>
        </authorList>
    </citation>
    <scope>NUCLEOTIDE SEQUENCE</scope>
    <source>
        <strain evidence="2">ChiSxjej3B15-1167</strain>
    </source>
</reference>
<organism evidence="2 3">
    <name type="scientific">Candidatus Anaerobutyricum stercoripullorum</name>
    <dbReference type="NCBI Taxonomy" id="2838456"/>
    <lineage>
        <taxon>Bacteria</taxon>
        <taxon>Bacillati</taxon>
        <taxon>Bacillota</taxon>
        <taxon>Clostridia</taxon>
        <taxon>Lachnospirales</taxon>
        <taxon>Lachnospiraceae</taxon>
        <taxon>Anaerobutyricum</taxon>
    </lineage>
</organism>
<dbReference type="AlphaFoldDB" id="A0A9D1X473"/>
<evidence type="ECO:0000313" key="3">
    <source>
        <dbReference type="Proteomes" id="UP000886805"/>
    </source>
</evidence>
<evidence type="ECO:0000256" key="1">
    <source>
        <dbReference type="SAM" id="Phobius"/>
    </source>
</evidence>
<reference evidence="2" key="2">
    <citation type="submission" date="2021-04" db="EMBL/GenBank/DDBJ databases">
        <authorList>
            <person name="Gilroy R."/>
        </authorList>
    </citation>
    <scope>NUCLEOTIDE SEQUENCE</scope>
    <source>
        <strain evidence="2">ChiSxjej3B15-1167</strain>
    </source>
</reference>